<dbReference type="Proteomes" id="UP000318821">
    <property type="component" value="Unassembled WGS sequence"/>
</dbReference>
<dbReference type="VEuPathDB" id="TriTrypDB:LdBPK_365530.1"/>
<feature type="compositionally biased region" description="Polar residues" evidence="1">
    <location>
        <begin position="278"/>
        <end position="289"/>
    </location>
</feature>
<organism evidence="2 3">
    <name type="scientific">Leishmania donovani</name>
    <dbReference type="NCBI Taxonomy" id="5661"/>
    <lineage>
        <taxon>Eukaryota</taxon>
        <taxon>Discoba</taxon>
        <taxon>Euglenozoa</taxon>
        <taxon>Kinetoplastea</taxon>
        <taxon>Metakinetoplastina</taxon>
        <taxon>Trypanosomatida</taxon>
        <taxon>Trypanosomatidae</taxon>
        <taxon>Leishmaniinae</taxon>
        <taxon>Leishmania</taxon>
    </lineage>
</organism>
<dbReference type="EMBL" id="RHLD01000001">
    <property type="protein sequence ID" value="TPP49625.1"/>
    <property type="molecule type" value="Genomic_DNA"/>
</dbReference>
<evidence type="ECO:0000313" key="3">
    <source>
        <dbReference type="Proteomes" id="UP000318821"/>
    </source>
</evidence>
<feature type="region of interest" description="Disordered" evidence="1">
    <location>
        <begin position="852"/>
        <end position="873"/>
    </location>
</feature>
<dbReference type="InterPro" id="IPR030476">
    <property type="entry name" value="Pentaxin_CS"/>
</dbReference>
<evidence type="ECO:0000313" key="2">
    <source>
        <dbReference type="EMBL" id="TPP49625.1"/>
    </source>
</evidence>
<gene>
    <name evidence="2" type="ORF">CGC20_19510</name>
</gene>
<evidence type="ECO:0000256" key="1">
    <source>
        <dbReference type="SAM" id="MobiDB-lite"/>
    </source>
</evidence>
<dbReference type="SUPFAM" id="SSF56112">
    <property type="entry name" value="Protein kinase-like (PK-like)"/>
    <property type="match status" value="1"/>
</dbReference>
<feature type="region of interest" description="Disordered" evidence="1">
    <location>
        <begin position="265"/>
        <end position="299"/>
    </location>
</feature>
<dbReference type="VEuPathDB" id="TriTrypDB:LDHU3_36.7360"/>
<dbReference type="PROSITE" id="PS00289">
    <property type="entry name" value="PTX_1"/>
    <property type="match status" value="1"/>
</dbReference>
<accession>A0A504XPC1</accession>
<sequence length="1329" mass="142806">MGSIIHEAPRVREAVLENPVQAFYIVPRPPYQHSLDAHGGRRLMHGGTCRNGSPRQADLQPLPPAARKTSTTTHLDSRSAFAPVRPLNALPGCAAAAQRCRYRSPRSATEREAAAAANQTLARLQAAPPSASLRHDRQAHLLSLEAWQPLILTAAPDRAPRQPVASVSSPQHSEFSTFGPTWAAPGGSSSGAEGLGKISLRWQLRRGDRGAAPFPPTFGEPDGRAAENQQHPLQILHFLGAAAFNDSPLCTFLPCLSLRMASSHASTTAQSTDRRSTSRPSLRSYGRQSTRARRSRSRAETLAVHLGDVEARTYRVEVPQGETSPLQPLLKAYPDCVWDGSEFLLLPLLDEQREPSEVLPSAIAREPTVRVRGAVEESDTTATTDNAPLLGFGREAADEMALPGMTTFLCSANASFGGAGGGGTALDATPPPSSLASASMGGGGSAVNSMGTAARNTMGMQAGRLATTAVPVVPRWKRFSVTAALYLALGDAGCCDVAHFPYAAVQLCGWDDLVGQQRIRIEAKASCSAAAISALEKGTHGRRTRLVPVAVMFPMSRKGVMRRPLSLTTQPFTDAEVFQLFYLQLLFRAYFDVRFRGMTFTLPEQAARHLRSDLVAARSSGGHHVAFEHPTRNDEWLLFPAHTRLLTLLNLEEAVVPLYATPAELQETSSLPLFGAGETLPCLGVAGRGAAQWATTVEVSSPETAVLALAALFDNMKGQFGCTRGELWRRATGDARAGALPFAPLLFRCGEVTAGASLQLTGASLSRFFVPPSKRAAAATSVAAAAGAPPAGDVLADSAPSGSLLSGIPAGDSAHTTTASSTPSTSTRPLLTEIGLQAETFATMDTVTEVLPGAGGTRASSDCDQDRDAGPPSCLDADDLAGTKSSEEMLCASKSAPPVVVHLGPVDDTAGATSAQSPDIVPALVSTVDLAQEEDAERVEVPPLRVVANAEGVGLDEATTPCSELRSASSVGPLSPCTKWEGLITRWRHYIHTGDCAIFTGATTDVEVLRFLGRGGSGLVYSGTYGSQRLPVAVKVFVIPEDMDHEQYVQESLTDVAFYVLLNQLEDFGVCYGGRAHDFIQDADFDPLYDQLLNSPLRDGELFQFLFIQLAAKMLFDWKVLDMMLNNQLRGDNIGYRYVARPPAQTARLRESAEEAVALAGSRQYHAGILYGFQFGPDESLHYLRFPAETGVADYANLGPLRFICIIDVGQGMQPNVEELVRNRYIGETVLESCIEDDGFGRYWPLNELYCRYVDVEGTLAKDVAAWGSARRVTTKEDAFQALRELFDYFYPTFGIEAPTEEELHTHLCFSWTSTNLEHLKAAYVYRGE</sequence>
<feature type="region of interest" description="Disordered" evidence="1">
    <location>
        <begin position="806"/>
        <end position="829"/>
    </location>
</feature>
<reference evidence="3" key="1">
    <citation type="submission" date="2019-02" db="EMBL/GenBank/DDBJ databases">
        <title>FDA dAtabase for Regulatory Grade micrObial Sequences (FDA-ARGOS): Supporting development and validation of Infectious Disease Dx tests.</title>
        <authorList>
            <person name="Duncan R."/>
            <person name="Fisher C."/>
            <person name="Tallon L."/>
            <person name="Sadzewicz L."/>
            <person name="Sengamalay N."/>
            <person name="Ott S."/>
            <person name="Godinez A."/>
            <person name="Nagaraj S."/>
            <person name="Vavikolanu K."/>
            <person name="Vyas G."/>
            <person name="Nadendla S."/>
            <person name="Aluvathingal J."/>
            <person name="Sichtig H."/>
        </authorList>
    </citation>
    <scope>NUCLEOTIDE SEQUENCE [LARGE SCALE GENOMIC DNA]</scope>
    <source>
        <strain evidence="3">FDAARGOS_360</strain>
    </source>
</reference>
<comment type="caution">
    <text evidence="2">The sequence shown here is derived from an EMBL/GenBank/DDBJ whole genome shotgun (WGS) entry which is preliminary data.</text>
</comment>
<dbReference type="InterPro" id="IPR011009">
    <property type="entry name" value="Kinase-like_dom_sf"/>
</dbReference>
<protein>
    <recommendedName>
        <fullName evidence="4">Protein kinase domain family protein</fullName>
    </recommendedName>
</protein>
<dbReference type="VEuPathDB" id="TriTrypDB:LdCL_360062600"/>
<evidence type="ECO:0008006" key="4">
    <source>
        <dbReference type="Google" id="ProtNLM"/>
    </source>
</evidence>
<name>A0A504XPC1_LEIDO</name>
<proteinExistence type="predicted"/>
<feature type="compositionally biased region" description="Low complexity" evidence="1">
    <location>
        <begin position="813"/>
        <end position="829"/>
    </location>
</feature>